<reference evidence="3 4" key="1">
    <citation type="submission" date="2014-06" db="EMBL/GenBank/DDBJ databases">
        <authorList>
            <person name="Swart Estienne"/>
        </authorList>
    </citation>
    <scope>NUCLEOTIDE SEQUENCE [LARGE SCALE GENOMIC DNA]</scope>
    <source>
        <strain evidence="3 4">130c</strain>
    </source>
</reference>
<sequence>MESGSQLSHQISADQGGNTQFSSQIYEQKLSLLNSKLEVISNERHEFASQFSQQQKQISALQNEKSDLFQRLNKKEQELKVAQELLEQQTLKSEQLINAKSDVESNRAQLQESLNQTREQSRKDSEELKQQIHQLMKDKSTVEFERATLKLKISSLELQNNLIKQEKDKMTEQVKLIQEELSSTKSVNDKNELKLRNHQQKIDSLEREVQFHNQQVNEIKRQSQTRVDELYKQINDLIKDLEYHKSINDQSGLKKLQFQTQIASVQSELDSHKHNNSKLEQDLAKLKSDYECCKQNREILLKNKDDLIKELQEVKEKFKIITVMKSHEDIKKEVDQKQILKYHDDFKKILAQQKQYPQQTEKLIMNNNQLANQIQEYQRMIAQYKLAYEQVSSELDNQLSNRKNTLDQYSQLENHYVDTKKALASRTTAMFEIQAHYDCLWLSIKESGYEGLISKRYDQYVLNRNMSNEFKDIPQLSDLSNKNLLLQTKLDNLQKENQKLLSQNQDANQELDSKDDKISQLEEVIQKLQHNSNDHIQPQVNSSFIQVSQLEILQRNYTEDLNQKINELAELRMKLHVTEQKLQQNEDSQSLQNQIPKFNIKDYVHKNEFNDIEEGLYEKQRELNRLENQLAQSKGEIEKINNGSKLNQAIIKQLKEQIENLNQQLEQEKQQLQNLKRLQIEQSSVQNQVGLQGQSYDQQFRILTEVIQELKQEKEKLIHQVRSKEQTIVMNENQSHSQSIIIENLKLQLKTEQDKNIELQKVGDYIRRNPDQNLNNQDSHRNLALHAQDKNFQAINDELRILLITQKEENEKEIENREQLIQQAHQLIIENEQQVRDQQELFERRISELTEKHIYEAQSLNTLVVELQRQNAELNLLKEDLQTQLDAFTDQKEKLLITDEMQNSEIKRLHSSNVDLMRENSSSNLNPNLFKDMSERVDNLQISFAEKEKDFQIEINQLKINLQAYKQTKDMLLDEIDSLKENENLLKNELSQLRKHLDTYQQTNISMQMDQVPEKDHHQIKMDIQEQAGELIIRERLSKAENEVENLRGQLHKMNEKNRHLQTQINKLEFQLQKQNEQMEEVNQRGIHQSYQLRMLDEVNTLNATLQQEKAELQQQIEKINAEKEESQGEQDQIQQEPVIEQVAVIDAQEKIDLVDKLKQLQFKNEELRREIGRIQGENLGNAPAYTQQDMFKKMHMTLQKSRQIFQAVIDQFGMDESLDTGASMEANEINEFGAGTLGKRKRTQ</sequence>
<dbReference type="InParanoid" id="A0A077ZZJ5"/>
<keyword evidence="1" id="KW-0175">Coiled coil</keyword>
<evidence type="ECO:0000313" key="3">
    <source>
        <dbReference type="EMBL" id="CDW75341.1"/>
    </source>
</evidence>
<keyword evidence="4" id="KW-1185">Reference proteome</keyword>
<dbReference type="OMA" id="NDALAHQ"/>
<dbReference type="AlphaFoldDB" id="A0A077ZZJ5"/>
<evidence type="ECO:0000256" key="2">
    <source>
        <dbReference type="SAM" id="MobiDB-lite"/>
    </source>
</evidence>
<evidence type="ECO:0000313" key="4">
    <source>
        <dbReference type="Proteomes" id="UP000039865"/>
    </source>
</evidence>
<organism evidence="3 4">
    <name type="scientific">Stylonychia lemnae</name>
    <name type="common">Ciliate</name>
    <dbReference type="NCBI Taxonomy" id="5949"/>
    <lineage>
        <taxon>Eukaryota</taxon>
        <taxon>Sar</taxon>
        <taxon>Alveolata</taxon>
        <taxon>Ciliophora</taxon>
        <taxon>Intramacronucleata</taxon>
        <taxon>Spirotrichea</taxon>
        <taxon>Stichotrichia</taxon>
        <taxon>Sporadotrichida</taxon>
        <taxon>Oxytrichidae</taxon>
        <taxon>Stylonychinae</taxon>
        <taxon>Stylonychia</taxon>
    </lineage>
</organism>
<feature type="coiled-coil region" evidence="1">
    <location>
        <begin position="1030"/>
        <end position="1178"/>
    </location>
</feature>
<evidence type="ECO:0000256" key="1">
    <source>
        <dbReference type="SAM" id="Coils"/>
    </source>
</evidence>
<name>A0A077ZZJ5_STYLE</name>
<feature type="coiled-coil region" evidence="1">
    <location>
        <begin position="360"/>
        <end position="394"/>
    </location>
</feature>
<gene>
    <name evidence="3" type="primary">Contig15700.g16724</name>
    <name evidence="3" type="ORF">STYLEM_4328</name>
</gene>
<feature type="compositionally biased region" description="Polar residues" evidence="2">
    <location>
        <begin position="106"/>
        <end position="118"/>
    </location>
</feature>
<accession>A0A077ZZJ5</accession>
<protein>
    <submittedName>
        <fullName evidence="3">Uncharacterized protein</fullName>
    </submittedName>
</protein>
<dbReference type="EMBL" id="CCKQ01004190">
    <property type="protein sequence ID" value="CDW75341.1"/>
    <property type="molecule type" value="Genomic_DNA"/>
</dbReference>
<dbReference type="Proteomes" id="UP000039865">
    <property type="component" value="Unassembled WGS sequence"/>
</dbReference>
<feature type="coiled-coil region" evidence="1">
    <location>
        <begin position="948"/>
        <end position="1003"/>
    </location>
</feature>
<feature type="region of interest" description="Disordered" evidence="2">
    <location>
        <begin position="103"/>
        <end position="126"/>
    </location>
</feature>
<feature type="coiled-coil region" evidence="1">
    <location>
        <begin position="803"/>
        <end position="898"/>
    </location>
</feature>
<feature type="coiled-coil region" evidence="1">
    <location>
        <begin position="476"/>
        <end position="762"/>
    </location>
</feature>
<proteinExistence type="predicted"/>